<feature type="chain" id="PRO_5039419468" evidence="1">
    <location>
        <begin position="28"/>
        <end position="268"/>
    </location>
</feature>
<evidence type="ECO:0000313" key="3">
    <source>
        <dbReference type="Proteomes" id="UP000825701"/>
    </source>
</evidence>
<evidence type="ECO:0000313" key="2">
    <source>
        <dbReference type="EMBL" id="QZN99008.1"/>
    </source>
</evidence>
<feature type="signal peptide" evidence="1">
    <location>
        <begin position="1"/>
        <end position="27"/>
    </location>
</feature>
<dbReference type="Pfam" id="PF09694">
    <property type="entry name" value="Gcw_chp"/>
    <property type="match status" value="1"/>
</dbReference>
<keyword evidence="3" id="KW-1185">Reference proteome</keyword>
<dbReference type="Proteomes" id="UP000825701">
    <property type="component" value="Chromosome"/>
</dbReference>
<dbReference type="EMBL" id="CP081869">
    <property type="protein sequence ID" value="QZN99008.1"/>
    <property type="molecule type" value="Genomic_DNA"/>
</dbReference>
<reference evidence="2" key="1">
    <citation type="submission" date="2021-08" db="EMBL/GenBank/DDBJ databases">
        <authorList>
            <person name="Zhang H."/>
            <person name="Xu M."/>
            <person name="Yu Z."/>
            <person name="Yang L."/>
            <person name="Cai Y."/>
        </authorList>
    </citation>
    <scope>NUCLEOTIDE SEQUENCE</scope>
    <source>
        <strain evidence="2">CHL1</strain>
    </source>
</reference>
<organism evidence="2 3">
    <name type="scientific">Chenggangzhangella methanolivorans</name>
    <dbReference type="NCBI Taxonomy" id="1437009"/>
    <lineage>
        <taxon>Bacteria</taxon>
        <taxon>Pseudomonadati</taxon>
        <taxon>Pseudomonadota</taxon>
        <taxon>Alphaproteobacteria</taxon>
        <taxon>Hyphomicrobiales</taxon>
        <taxon>Methylopilaceae</taxon>
        <taxon>Chenggangzhangella</taxon>
    </lineage>
</organism>
<proteinExistence type="predicted"/>
<dbReference type="NCBIfam" id="TIGR02001">
    <property type="entry name" value="gcw_chp"/>
    <property type="match status" value="1"/>
</dbReference>
<protein>
    <submittedName>
        <fullName evidence="2">TorF family putative porin</fullName>
    </submittedName>
</protein>
<dbReference type="KEGG" id="cmet:K6K41_19335"/>
<dbReference type="AlphaFoldDB" id="A0A9E6R6T4"/>
<dbReference type="InterPro" id="IPR010239">
    <property type="entry name" value="CHP02001"/>
</dbReference>
<dbReference type="RefSeq" id="WP_261402028.1">
    <property type="nucleotide sequence ID" value="NZ_CP081869.1"/>
</dbReference>
<accession>A0A9E6R6T4</accession>
<gene>
    <name evidence="2" type="ORF">K6K41_19335</name>
</gene>
<keyword evidence="1" id="KW-0732">Signal</keyword>
<sequence>MNALFKAAGAAVVAAAIGSFAPTAASAADMPEIIDATTTPFDIAFGVKGTSEWVLRGISQTKGEPAVQGYAELQAYGLLYAGIWASNVNFGGASDPATEIDYYGGVRYSFGQLSLDAGYVWVDFNGGVKGVRQLDYGKVYGIAKFAVTEDFEIGGNVYYGGDFINLGAEIVHATAFAKYKLPFEPMPGVGSYISGSFSKQWTSKNFSPDYLYWDAGVGVTYKAMTLDFRYHDSDLSRRECFVSIGQFNSCGDRYVVSLSFDTALSKLK</sequence>
<evidence type="ECO:0000256" key="1">
    <source>
        <dbReference type="SAM" id="SignalP"/>
    </source>
</evidence>
<name>A0A9E6R6T4_9HYPH</name>